<name>A0ABU8GQ27_9ACTN</name>
<dbReference type="EMBL" id="JBBAYM010000036">
    <property type="protein sequence ID" value="MEI5615278.1"/>
    <property type="molecule type" value="Genomic_DNA"/>
</dbReference>
<feature type="region of interest" description="Disordered" evidence="1">
    <location>
        <begin position="23"/>
        <end position="124"/>
    </location>
</feature>
<evidence type="ECO:0000256" key="2">
    <source>
        <dbReference type="SAM" id="Phobius"/>
    </source>
</evidence>
<keyword evidence="2" id="KW-1133">Transmembrane helix</keyword>
<feature type="transmembrane region" description="Helical" evidence="2">
    <location>
        <begin position="121"/>
        <end position="144"/>
    </location>
</feature>
<keyword evidence="3" id="KW-0732">Signal</keyword>
<feature type="signal peptide" evidence="3">
    <location>
        <begin position="1"/>
        <end position="26"/>
    </location>
</feature>
<feature type="compositionally biased region" description="Polar residues" evidence="1">
    <location>
        <begin position="74"/>
        <end position="87"/>
    </location>
</feature>
<keyword evidence="5" id="KW-1185">Reference proteome</keyword>
<evidence type="ECO:0000256" key="1">
    <source>
        <dbReference type="SAM" id="MobiDB-lite"/>
    </source>
</evidence>
<organism evidence="4 5">
    <name type="scientific">Streptomyces brasiliscabiei</name>
    <dbReference type="NCBI Taxonomy" id="2736302"/>
    <lineage>
        <taxon>Bacteria</taxon>
        <taxon>Bacillati</taxon>
        <taxon>Actinomycetota</taxon>
        <taxon>Actinomycetes</taxon>
        <taxon>Kitasatosporales</taxon>
        <taxon>Streptomycetaceae</taxon>
        <taxon>Streptomyces</taxon>
    </lineage>
</organism>
<gene>
    <name evidence="4" type="ORF">WB403_39775</name>
</gene>
<feature type="chain" id="PRO_5045215663" description="Integral membrane protein" evidence="3">
    <location>
        <begin position="27"/>
        <end position="154"/>
    </location>
</feature>
<keyword evidence="2" id="KW-0472">Membrane</keyword>
<evidence type="ECO:0000313" key="4">
    <source>
        <dbReference type="EMBL" id="MEI5615278.1"/>
    </source>
</evidence>
<protein>
    <recommendedName>
        <fullName evidence="6">Integral membrane protein</fullName>
    </recommendedName>
</protein>
<evidence type="ECO:0000313" key="5">
    <source>
        <dbReference type="Proteomes" id="UP001365781"/>
    </source>
</evidence>
<proteinExistence type="predicted"/>
<comment type="caution">
    <text evidence="4">The sequence shown here is derived from an EMBL/GenBank/DDBJ whole genome shotgun (WGS) entry which is preliminary data.</text>
</comment>
<dbReference type="RefSeq" id="WP_336541944.1">
    <property type="nucleotide sequence ID" value="NZ_JBBAYL010000026.1"/>
</dbReference>
<reference evidence="4 5" key="1">
    <citation type="submission" date="2024-03" db="EMBL/GenBank/DDBJ databases">
        <title>First Report of Pectobacterium brasiliscabiei causing potato scab in china.</title>
        <authorList>
            <person name="Handique U."/>
        </authorList>
    </citation>
    <scope>NUCLEOTIDE SEQUENCE [LARGE SCALE GENOMIC DNA]</scope>
    <source>
        <strain evidence="4 5">ZRIMU1503</strain>
    </source>
</reference>
<evidence type="ECO:0000256" key="3">
    <source>
        <dbReference type="SAM" id="SignalP"/>
    </source>
</evidence>
<sequence length="154" mass="15270">MRSARTLVATAAASAVLVLGAPGAYASGGWDEADSSYSKEQEKGQENGTDGTARQDDAAGATKQDPAAGAPKQEGNSWSGKQDTGTVKQDEGSWGGKQDEESWGGGHEKPRGGVHTGGGGLASPAVTAGGLAVLAVAGTGLYAVRRRKSAGSVA</sequence>
<accession>A0ABU8GQ27</accession>
<evidence type="ECO:0008006" key="6">
    <source>
        <dbReference type="Google" id="ProtNLM"/>
    </source>
</evidence>
<keyword evidence="2" id="KW-0812">Transmembrane</keyword>
<dbReference type="Proteomes" id="UP001365781">
    <property type="component" value="Unassembled WGS sequence"/>
</dbReference>